<accession>A0ABS7EEV4</accession>
<keyword evidence="2" id="KW-1185">Reference proteome</keyword>
<organism evidence="1 2">
    <name type="scientific">Neiella holothuriorum</name>
    <dbReference type="NCBI Taxonomy" id="2870530"/>
    <lineage>
        <taxon>Bacteria</taxon>
        <taxon>Pseudomonadati</taxon>
        <taxon>Pseudomonadota</taxon>
        <taxon>Gammaproteobacteria</taxon>
        <taxon>Alteromonadales</taxon>
        <taxon>Echinimonadaceae</taxon>
        <taxon>Neiella</taxon>
    </lineage>
</organism>
<comment type="caution">
    <text evidence="1">The sequence shown here is derived from an EMBL/GenBank/DDBJ whole genome shotgun (WGS) entry which is preliminary data.</text>
</comment>
<gene>
    <name evidence="1" type="ORF">K0504_04160</name>
</gene>
<dbReference type="RefSeq" id="WP_220102902.1">
    <property type="nucleotide sequence ID" value="NZ_JAHZSS010000003.1"/>
</dbReference>
<protein>
    <submittedName>
        <fullName evidence="1">Uncharacterized protein</fullName>
    </submittedName>
</protein>
<dbReference type="Proteomes" id="UP001166251">
    <property type="component" value="Unassembled WGS sequence"/>
</dbReference>
<evidence type="ECO:0000313" key="1">
    <source>
        <dbReference type="EMBL" id="MBW8190222.1"/>
    </source>
</evidence>
<sequence length="78" mass="8810">MTTTSKEKRYCASCQHDTQHVVVVARKASPFRNEKHRSLKEFFTGLINGWAAGPLLAEIDDHERHVICEQCGTKIVQG</sequence>
<name>A0ABS7EEV4_9GAMM</name>
<evidence type="ECO:0000313" key="2">
    <source>
        <dbReference type="Proteomes" id="UP001166251"/>
    </source>
</evidence>
<reference evidence="1" key="1">
    <citation type="submission" date="2021-07" db="EMBL/GenBank/DDBJ databases">
        <title>Neiella marina sp. nov., isolated from the intestinal content of sea cucumber Apostichopus japonicus.</title>
        <authorList>
            <person name="Bai X."/>
        </authorList>
    </citation>
    <scope>NUCLEOTIDE SEQUENCE</scope>
    <source>
        <strain evidence="1">126</strain>
    </source>
</reference>
<dbReference type="EMBL" id="JAHZSS010000003">
    <property type="protein sequence ID" value="MBW8190222.1"/>
    <property type="molecule type" value="Genomic_DNA"/>
</dbReference>
<proteinExistence type="predicted"/>